<protein>
    <submittedName>
        <fullName evidence="2">RNA-binding protein 39</fullName>
    </submittedName>
</protein>
<sequence>MADDIDIEAMLEAPYKKDENKLSSANGHEERSKKRKKSKSRSRSHERKRSKSKERKRSRDRERKKSKSRERKRSRSKERRRSRSRSRDRRFRGRYRSPYSGPKFNSAIRGKIGLPHSIKLSRRRSRSKSPFRKDKSPVREPIDNLTPEERDARTVFCMQLAARIRPRDLEEFFSTVGKVRDVRMISDRNSRRSKGIAYVEFVDVSSVPLAIGLTGQRVLGVPIIVQASQAEKNRAAAMANNLQKGSAGPMRLYVGSLHFNITEDMLRGIFEPFGRIESIQLMMDSETGRSKGYGFITLVPAKKKPFGQFSFVIDLQTRLSQQTEASALAAAASVQPLATQCFQLSNMFNPQTEEEVGWDTEIKDDVIEECNKHGGVIHIYVDKNSAQGNVYVKCPSIAAAIAAVNALHGRWFAGKMITAAYVPLPTYHNLFPDSMTATQLLVPSRR</sequence>
<evidence type="ECO:0000313" key="2">
    <source>
        <dbReference type="RefSeq" id="XP_045151452.1"/>
    </source>
</evidence>
<accession>A0AC55DI79</accession>
<name>A0AC55DI79_ECHTE</name>
<reference evidence="2" key="1">
    <citation type="submission" date="2025-08" db="UniProtKB">
        <authorList>
            <consortium name="RefSeq"/>
        </authorList>
    </citation>
    <scope>IDENTIFICATION</scope>
</reference>
<organism evidence="1 2">
    <name type="scientific">Echinops telfairi</name>
    <name type="common">Lesser hedgehog tenrec</name>
    <dbReference type="NCBI Taxonomy" id="9371"/>
    <lineage>
        <taxon>Eukaryota</taxon>
        <taxon>Metazoa</taxon>
        <taxon>Chordata</taxon>
        <taxon>Craniata</taxon>
        <taxon>Vertebrata</taxon>
        <taxon>Euteleostomi</taxon>
        <taxon>Mammalia</taxon>
        <taxon>Eutheria</taxon>
        <taxon>Afrotheria</taxon>
        <taxon>Tenrecidae</taxon>
        <taxon>Tenrecinae</taxon>
        <taxon>Echinops</taxon>
    </lineage>
</organism>
<dbReference type="RefSeq" id="XP_045151452.1">
    <property type="nucleotide sequence ID" value="XM_045295517.1"/>
</dbReference>
<proteinExistence type="predicted"/>
<evidence type="ECO:0000313" key="1">
    <source>
        <dbReference type="Proteomes" id="UP000694863"/>
    </source>
</evidence>
<dbReference type="Proteomes" id="UP000694863">
    <property type="component" value="Unplaced"/>
</dbReference>
<keyword evidence="1" id="KW-1185">Reference proteome</keyword>
<gene>
    <name evidence="2" type="primary">RBM39</name>
</gene>